<dbReference type="InterPro" id="IPR038726">
    <property type="entry name" value="PDDEXK_AddAB-type"/>
</dbReference>
<sequence>MNASLPYAELFQRLYQHTTIQGFDDPDQQYASIVHGITQLVKKGVPAHEIAIVLPASYTARSLYKQIEEQLGIIIYTESNKHLFNSWKILEYIIFEWNYRGSCDDLLFEILHFQYFNIDPLKIIQANRSAYSKKMTFSKFCRQLEQPVQFSLFESGSPDPIQVAYQNIQKWMSLASAEGIPKVYEEVVGFIQSVTAVNLKTDPHYIETLDFLRQLKQHDDQPLYWVNCLFLINAGKLQLPRPSLPSNQLRIIRTNEPPPAGVSKIFLVIDQPNGGFASRNFESYSPIFLSHWLDRESLAPIHLYITYNNEKAQDVFLAALLDNMDRQQAQIPVSIPAVTPVHINYIPLGMLRPLLKGFNLSASSLNSFLSCPLQFLYEHLLRSPKSKSAAMAFGSAIHHALEQFFLDKQKSRDRQQQDEVKSLPGYFLEIMQTFKKHFAPGEYEQRLQYGQEILEHYIKNGQVTRSNIYSIERNFKNVPVKHMLWQGKIDKLEFDGNDVAILDYKTGNPGKRSTQFARPSGAAPLGGNYWRQGIFYRILVNNFPGKAWKVNECTFHYIEPDADGKIIEVPVEGHEPDVTTVVEQAAIAWDQIHQLNLFSGCGKPRCYWCNFVKEHRLSTPGNQENVKK</sequence>
<name>A0A291QS39_9BACT</name>
<reference evidence="2 3" key="1">
    <citation type="submission" date="2017-10" db="EMBL/GenBank/DDBJ databases">
        <title>Paenichitinophaga pekingensis gen. nov., sp. nov., isolated from activated sludge.</title>
        <authorList>
            <person name="Jin D."/>
            <person name="Kong X."/>
            <person name="Deng Y."/>
            <person name="Bai Z."/>
        </authorList>
    </citation>
    <scope>NUCLEOTIDE SEQUENCE [LARGE SCALE GENOMIC DNA]</scope>
    <source>
        <strain evidence="2 3">13</strain>
    </source>
</reference>
<organism evidence="2 3">
    <name type="scientific">Chitinophaga caeni</name>
    <dbReference type="NCBI Taxonomy" id="2029983"/>
    <lineage>
        <taxon>Bacteria</taxon>
        <taxon>Pseudomonadati</taxon>
        <taxon>Bacteroidota</taxon>
        <taxon>Chitinophagia</taxon>
        <taxon>Chitinophagales</taxon>
        <taxon>Chitinophagaceae</taxon>
        <taxon>Chitinophaga</taxon>
    </lineage>
</organism>
<dbReference type="InterPro" id="IPR011604">
    <property type="entry name" value="PDDEXK-like_dom_sf"/>
</dbReference>
<dbReference type="RefSeq" id="WP_098193133.1">
    <property type="nucleotide sequence ID" value="NZ_CP023777.1"/>
</dbReference>
<dbReference type="AlphaFoldDB" id="A0A291QS39"/>
<dbReference type="KEGG" id="cbae:COR50_05915"/>
<gene>
    <name evidence="2" type="ORF">COR50_05915</name>
</gene>
<keyword evidence="3" id="KW-1185">Reference proteome</keyword>
<feature type="domain" description="PD-(D/E)XK endonuclease-like" evidence="1">
    <location>
        <begin position="360"/>
        <end position="611"/>
    </location>
</feature>
<evidence type="ECO:0000313" key="3">
    <source>
        <dbReference type="Proteomes" id="UP000220133"/>
    </source>
</evidence>
<dbReference type="Gene3D" id="3.90.320.10">
    <property type="match status" value="1"/>
</dbReference>
<evidence type="ECO:0000259" key="1">
    <source>
        <dbReference type="Pfam" id="PF12705"/>
    </source>
</evidence>
<dbReference type="Gene3D" id="3.40.50.300">
    <property type="entry name" value="P-loop containing nucleotide triphosphate hydrolases"/>
    <property type="match status" value="1"/>
</dbReference>
<dbReference type="OrthoDB" id="9810135at2"/>
<dbReference type="SUPFAM" id="SSF52980">
    <property type="entry name" value="Restriction endonuclease-like"/>
    <property type="match status" value="1"/>
</dbReference>
<proteinExistence type="predicted"/>
<evidence type="ECO:0000313" key="2">
    <source>
        <dbReference type="EMBL" id="ATL46746.1"/>
    </source>
</evidence>
<accession>A0A291QS39</accession>
<protein>
    <recommendedName>
        <fullName evidence="1">PD-(D/E)XK endonuclease-like domain-containing protein</fullName>
    </recommendedName>
</protein>
<dbReference type="InterPro" id="IPR011335">
    <property type="entry name" value="Restrct_endonuc-II-like"/>
</dbReference>
<dbReference type="Proteomes" id="UP000220133">
    <property type="component" value="Chromosome"/>
</dbReference>
<dbReference type="Pfam" id="PF12705">
    <property type="entry name" value="PDDEXK_1"/>
    <property type="match status" value="1"/>
</dbReference>
<dbReference type="InterPro" id="IPR027417">
    <property type="entry name" value="P-loop_NTPase"/>
</dbReference>
<dbReference type="Gene3D" id="1.10.486.10">
    <property type="entry name" value="PCRA, domain 4"/>
    <property type="match status" value="1"/>
</dbReference>
<dbReference type="EMBL" id="CP023777">
    <property type="protein sequence ID" value="ATL46746.1"/>
    <property type="molecule type" value="Genomic_DNA"/>
</dbReference>